<dbReference type="EMBL" id="CAXDID020000265">
    <property type="protein sequence ID" value="CAL6067017.1"/>
    <property type="molecule type" value="Genomic_DNA"/>
</dbReference>
<evidence type="ECO:0000313" key="2">
    <source>
        <dbReference type="EMBL" id="CAL6067017.1"/>
    </source>
</evidence>
<gene>
    <name evidence="2" type="ORF">HINF_LOCUS52824</name>
    <name evidence="1" type="ORF">HINF_LOCUS62633</name>
</gene>
<dbReference type="AlphaFoldDB" id="A0AA86RJY4"/>
<keyword evidence="3" id="KW-1185">Reference proteome</keyword>
<sequence length="133" mass="15455">MLWCACFDDLILNTNCARIGGKVYKYGLACTDDFTLLSVPEHSERAIKETFDIFKNKKLEVNKEKSRSTDTRFMDKTRKITLLSQEFGKQAEPQTSRADNNECKFKKKFNKVRFMSNEINSTQLQLVVSFHIV</sequence>
<evidence type="ECO:0000313" key="1">
    <source>
        <dbReference type="EMBL" id="CAI9974988.1"/>
    </source>
</evidence>
<proteinExistence type="predicted"/>
<name>A0AA86RJY4_9EUKA</name>
<organism evidence="1">
    <name type="scientific">Hexamita inflata</name>
    <dbReference type="NCBI Taxonomy" id="28002"/>
    <lineage>
        <taxon>Eukaryota</taxon>
        <taxon>Metamonada</taxon>
        <taxon>Diplomonadida</taxon>
        <taxon>Hexamitidae</taxon>
        <taxon>Hexamitinae</taxon>
        <taxon>Hexamita</taxon>
    </lineage>
</organism>
<comment type="caution">
    <text evidence="1">The sequence shown here is derived from an EMBL/GenBank/DDBJ whole genome shotgun (WGS) entry which is preliminary data.</text>
</comment>
<reference evidence="2 3" key="2">
    <citation type="submission" date="2024-07" db="EMBL/GenBank/DDBJ databases">
        <authorList>
            <person name="Akdeniz Z."/>
        </authorList>
    </citation>
    <scope>NUCLEOTIDE SEQUENCE [LARGE SCALE GENOMIC DNA]</scope>
</reference>
<protein>
    <submittedName>
        <fullName evidence="2">Hypothetical_protein</fullName>
    </submittedName>
</protein>
<reference evidence="1" key="1">
    <citation type="submission" date="2023-06" db="EMBL/GenBank/DDBJ databases">
        <authorList>
            <person name="Kurt Z."/>
        </authorList>
    </citation>
    <scope>NUCLEOTIDE SEQUENCE</scope>
</reference>
<dbReference type="Proteomes" id="UP001642409">
    <property type="component" value="Unassembled WGS sequence"/>
</dbReference>
<accession>A0AA86RJY4</accession>
<dbReference type="EMBL" id="CATOUU010001157">
    <property type="protein sequence ID" value="CAI9974988.1"/>
    <property type="molecule type" value="Genomic_DNA"/>
</dbReference>
<evidence type="ECO:0000313" key="3">
    <source>
        <dbReference type="Proteomes" id="UP001642409"/>
    </source>
</evidence>